<dbReference type="Gene3D" id="3.30.559.10">
    <property type="entry name" value="Chloramphenicol acetyltransferase-like domain"/>
    <property type="match status" value="1"/>
</dbReference>
<dbReference type="SUPFAM" id="SSF52777">
    <property type="entry name" value="CoA-dependent acyltransferases"/>
    <property type="match status" value="1"/>
</dbReference>
<feature type="domain" description="Condensation" evidence="1">
    <location>
        <begin position="31"/>
        <end position="160"/>
    </location>
</feature>
<name>A0AA97AKY9_LEPBY</name>
<dbReference type="GO" id="GO:0008610">
    <property type="term" value="P:lipid biosynthetic process"/>
    <property type="evidence" value="ECO:0007669"/>
    <property type="project" value="UniProtKB-ARBA"/>
</dbReference>
<dbReference type="PANTHER" id="PTHR28037:SF1">
    <property type="entry name" value="ALCOHOL O-ACETYLTRANSFERASE 1-RELATED"/>
    <property type="match status" value="1"/>
</dbReference>
<dbReference type="RefSeq" id="WP_316425832.1">
    <property type="nucleotide sequence ID" value="NZ_CP130144.1"/>
</dbReference>
<dbReference type="EMBL" id="CP130144">
    <property type="protein sequence ID" value="WNZ43598.1"/>
    <property type="molecule type" value="Genomic_DNA"/>
</dbReference>
<dbReference type="PANTHER" id="PTHR28037">
    <property type="entry name" value="ALCOHOL O-ACETYLTRANSFERASE 1-RELATED"/>
    <property type="match status" value="1"/>
</dbReference>
<sequence length="178" mass="19898">MVNFSRKLGLVENLFATLHSMGAMIYVNIASIQGVISLDVLRSAMDLLQKRHPLLQVHLQESDDGVSFCADGTLRIPLTAIERQHEQQWLEIAEGELLQKFSGEFDPLCRITLLQAFEQSGQNELIVTFHHAIADGISALHFVHELLSYYQQLAEGSPISPIESLPLLPSLEQLLSRP</sequence>
<reference evidence="2" key="2">
    <citation type="submission" date="2023-07" db="EMBL/GenBank/DDBJ databases">
        <authorList>
            <person name="Bai X.-H."/>
            <person name="Wang H.-H."/>
            <person name="Wang J."/>
            <person name="Ma M.-Y."/>
            <person name="Hu H.-H."/>
            <person name="Song Z.-L."/>
            <person name="Ma H.-G."/>
            <person name="Fan Y."/>
            <person name="Du C.-Y."/>
            <person name="Xu J.-C."/>
        </authorList>
    </citation>
    <scope>NUCLEOTIDE SEQUENCE</scope>
    <source>
        <strain evidence="2">CZ1</strain>
    </source>
</reference>
<reference evidence="2" key="1">
    <citation type="journal article" date="2023" name="Plants (Basel)">
        <title>Genomic Analysis of Leptolyngbya boryana CZ1 Reveals Efficient Carbon Fixation Modules.</title>
        <authorList>
            <person name="Bai X."/>
            <person name="Wang H."/>
            <person name="Cheng W."/>
            <person name="Wang J."/>
            <person name="Ma M."/>
            <person name="Hu H."/>
            <person name="Song Z."/>
            <person name="Ma H."/>
            <person name="Fan Y."/>
            <person name="Du C."/>
            <person name="Xu J."/>
        </authorList>
    </citation>
    <scope>NUCLEOTIDE SEQUENCE</scope>
    <source>
        <strain evidence="2">CZ1</strain>
    </source>
</reference>
<accession>A0AA97AKY9</accession>
<dbReference type="InterPro" id="IPR001242">
    <property type="entry name" value="Condensation_dom"/>
</dbReference>
<dbReference type="GO" id="GO:0003824">
    <property type="term" value="F:catalytic activity"/>
    <property type="evidence" value="ECO:0007669"/>
    <property type="project" value="InterPro"/>
</dbReference>
<dbReference type="AlphaFoldDB" id="A0AA97AKY9"/>
<proteinExistence type="predicted"/>
<organism evidence="2">
    <name type="scientific">Leptolyngbya boryana CZ1</name>
    <dbReference type="NCBI Taxonomy" id="3060204"/>
    <lineage>
        <taxon>Bacteria</taxon>
        <taxon>Bacillati</taxon>
        <taxon>Cyanobacteriota</taxon>
        <taxon>Cyanophyceae</taxon>
        <taxon>Leptolyngbyales</taxon>
        <taxon>Leptolyngbyaceae</taxon>
        <taxon>Leptolyngbya group</taxon>
        <taxon>Leptolyngbya</taxon>
    </lineage>
</organism>
<dbReference type="InterPro" id="IPR052058">
    <property type="entry name" value="Alcohol_O-acetyltransferase"/>
</dbReference>
<evidence type="ECO:0000259" key="1">
    <source>
        <dbReference type="Pfam" id="PF00668"/>
    </source>
</evidence>
<protein>
    <submittedName>
        <fullName evidence="2">Condensation domain-containing protein</fullName>
    </submittedName>
</protein>
<gene>
    <name evidence="2" type="ORF">Q2T42_17275</name>
</gene>
<evidence type="ECO:0000313" key="2">
    <source>
        <dbReference type="EMBL" id="WNZ43598.1"/>
    </source>
</evidence>
<dbReference type="InterPro" id="IPR023213">
    <property type="entry name" value="CAT-like_dom_sf"/>
</dbReference>
<dbReference type="Pfam" id="PF00668">
    <property type="entry name" value="Condensation"/>
    <property type="match status" value="1"/>
</dbReference>